<evidence type="ECO:0000313" key="1">
    <source>
        <dbReference type="EMBL" id="ELW62325.1"/>
    </source>
</evidence>
<proteinExistence type="predicted"/>
<reference evidence="2" key="1">
    <citation type="submission" date="2012-07" db="EMBL/GenBank/DDBJ databases">
        <title>Genome of the Chinese tree shrew, a rising model animal genetically related to primates.</title>
        <authorList>
            <person name="Zhang G."/>
            <person name="Fan Y."/>
            <person name="Yao Y."/>
            <person name="Huang Z."/>
        </authorList>
    </citation>
    <scope>NUCLEOTIDE SEQUENCE [LARGE SCALE GENOMIC DNA]</scope>
</reference>
<organism evidence="1 2">
    <name type="scientific">Tupaia chinensis</name>
    <name type="common">Chinese tree shrew</name>
    <name type="synonym">Tupaia belangeri chinensis</name>
    <dbReference type="NCBI Taxonomy" id="246437"/>
    <lineage>
        <taxon>Eukaryota</taxon>
        <taxon>Metazoa</taxon>
        <taxon>Chordata</taxon>
        <taxon>Craniata</taxon>
        <taxon>Vertebrata</taxon>
        <taxon>Euteleostomi</taxon>
        <taxon>Mammalia</taxon>
        <taxon>Eutheria</taxon>
        <taxon>Euarchontoglires</taxon>
        <taxon>Scandentia</taxon>
        <taxon>Tupaiidae</taxon>
        <taxon>Tupaia</taxon>
    </lineage>
</organism>
<protein>
    <submittedName>
        <fullName evidence="1">Uncharacterized protein</fullName>
    </submittedName>
</protein>
<keyword evidence="2" id="KW-1185">Reference proteome</keyword>
<name>L9KHD1_TUPCH</name>
<reference evidence="2" key="2">
    <citation type="journal article" date="2013" name="Nat. Commun.">
        <title>Genome of the Chinese tree shrew.</title>
        <authorList>
            <person name="Fan Y."/>
            <person name="Huang Z.Y."/>
            <person name="Cao C.C."/>
            <person name="Chen C.S."/>
            <person name="Chen Y.X."/>
            <person name="Fan D.D."/>
            <person name="He J."/>
            <person name="Hou H.L."/>
            <person name="Hu L."/>
            <person name="Hu X.T."/>
            <person name="Jiang X.T."/>
            <person name="Lai R."/>
            <person name="Lang Y.S."/>
            <person name="Liang B."/>
            <person name="Liao S.G."/>
            <person name="Mu D."/>
            <person name="Ma Y.Y."/>
            <person name="Niu Y.Y."/>
            <person name="Sun X.Q."/>
            <person name="Xia J.Q."/>
            <person name="Xiao J."/>
            <person name="Xiong Z.Q."/>
            <person name="Xu L."/>
            <person name="Yang L."/>
            <person name="Zhang Y."/>
            <person name="Zhao W."/>
            <person name="Zhao X.D."/>
            <person name="Zheng Y.T."/>
            <person name="Zhou J.M."/>
            <person name="Zhu Y.B."/>
            <person name="Zhang G.J."/>
            <person name="Wang J."/>
            <person name="Yao Y.G."/>
        </authorList>
    </citation>
    <scope>NUCLEOTIDE SEQUENCE [LARGE SCALE GENOMIC DNA]</scope>
</reference>
<accession>L9KHD1</accession>
<dbReference type="AlphaFoldDB" id="L9KHD1"/>
<dbReference type="EMBL" id="KB320826">
    <property type="protein sequence ID" value="ELW62325.1"/>
    <property type="molecule type" value="Genomic_DNA"/>
</dbReference>
<gene>
    <name evidence="1" type="ORF">TREES_T100021479</name>
</gene>
<dbReference type="InParanoid" id="L9KHD1"/>
<dbReference type="Proteomes" id="UP000011518">
    <property type="component" value="Unassembled WGS sequence"/>
</dbReference>
<evidence type="ECO:0000313" key="2">
    <source>
        <dbReference type="Proteomes" id="UP000011518"/>
    </source>
</evidence>
<sequence length="195" mass="19662">MELSRPALSCASFLLTPSVPLTNARSALLPAVSHAVPEQDPGGVTVHTDPPARAPWSTAVSGSPSHTVGCGAEGSCPSAQPSCQGHSGSISWLAGSLSAVIVGRCDVWPIVCPGSGTVVYLGTGSFAGHRSRQGGDTLLQVPVCALLRVILLIQSSALAGPLNVCTWVSVPVLVTDGVSEAHGVTFVSCAQGSRS</sequence>